<dbReference type="KEGG" id="abac:LuPra_01869"/>
<evidence type="ECO:0008006" key="4">
    <source>
        <dbReference type="Google" id="ProtNLM"/>
    </source>
</evidence>
<dbReference type="STRING" id="1855912.LuPra_01869"/>
<feature type="transmembrane region" description="Helical" evidence="1">
    <location>
        <begin position="7"/>
        <end position="26"/>
    </location>
</feature>
<reference evidence="3" key="2">
    <citation type="submission" date="2016-04" db="EMBL/GenBank/DDBJ databases">
        <title>First Complete Genome Sequence of a Subdivision 6 Acidobacterium.</title>
        <authorList>
            <person name="Huang S."/>
            <person name="Vieira S."/>
            <person name="Bunk B."/>
            <person name="Riedel T."/>
            <person name="Sproeer C."/>
            <person name="Overmann J."/>
        </authorList>
    </citation>
    <scope>NUCLEOTIDE SEQUENCE [LARGE SCALE GENOMIC DNA]</scope>
    <source>
        <strain evidence="3">DSM 100886 HEG_-6_39</strain>
    </source>
</reference>
<evidence type="ECO:0000313" key="3">
    <source>
        <dbReference type="Proteomes" id="UP000076079"/>
    </source>
</evidence>
<feature type="transmembrane region" description="Helical" evidence="1">
    <location>
        <begin position="267"/>
        <end position="288"/>
    </location>
</feature>
<sequence>MDLRTFWINLGWLVVLIVTIATPLALDAVGRLTYFSSLVFWGIPLLYLWPVFQSLTATGTGRRRRALRWSAGTIAVMGVALDLVLGHLTFRFPGCDAAPGTSPYVLCVPGLGGLVPVEELLFYVMGPIVIVLTYACADERWLGRYHSGDDRLDYALIRLSPHLVALAAIAAVTAIVLWRANGTFPTYFAFLTAGAILPAMFLYRAVGHLTNWQGLAVTTLYVLLTSIIWEVTLAIPRDWWGYEPAGMIGLVIGAWSRGTAIFPVEAAVVWLTAPLSCILIYEFANAFFHHSGSTRAALFGDTAASGHRTRRP</sequence>
<reference evidence="2 3" key="1">
    <citation type="journal article" date="2016" name="Genome Announc.">
        <title>First Complete Genome Sequence of a Subdivision 6 Acidobacterium Strain.</title>
        <authorList>
            <person name="Huang S."/>
            <person name="Vieira S."/>
            <person name="Bunk B."/>
            <person name="Riedel T."/>
            <person name="Sproer C."/>
            <person name="Overmann J."/>
        </authorList>
    </citation>
    <scope>NUCLEOTIDE SEQUENCE [LARGE SCALE GENOMIC DNA]</scope>
    <source>
        <strain evidence="3">DSM 100886 HEG_-6_39</strain>
    </source>
</reference>
<dbReference type="AlphaFoldDB" id="A0A143PJC4"/>
<accession>A0A143PJC4</accession>
<keyword evidence="1" id="KW-0472">Membrane</keyword>
<gene>
    <name evidence="2" type="ORF">LuPra_01869</name>
</gene>
<feature type="transmembrane region" description="Helical" evidence="1">
    <location>
        <begin position="215"/>
        <end position="235"/>
    </location>
</feature>
<dbReference type="OrthoDB" id="113222at2"/>
<feature type="transmembrane region" description="Helical" evidence="1">
    <location>
        <begin position="32"/>
        <end position="49"/>
    </location>
</feature>
<feature type="transmembrane region" description="Helical" evidence="1">
    <location>
        <begin position="184"/>
        <end position="203"/>
    </location>
</feature>
<evidence type="ECO:0000313" key="2">
    <source>
        <dbReference type="EMBL" id="AMY08665.1"/>
    </source>
</evidence>
<keyword evidence="1" id="KW-1133">Transmembrane helix</keyword>
<dbReference type="RefSeq" id="WP_110170488.1">
    <property type="nucleotide sequence ID" value="NZ_CP015136.1"/>
</dbReference>
<keyword evidence="1" id="KW-0812">Transmembrane</keyword>
<keyword evidence="3" id="KW-1185">Reference proteome</keyword>
<organism evidence="2 3">
    <name type="scientific">Luteitalea pratensis</name>
    <dbReference type="NCBI Taxonomy" id="1855912"/>
    <lineage>
        <taxon>Bacteria</taxon>
        <taxon>Pseudomonadati</taxon>
        <taxon>Acidobacteriota</taxon>
        <taxon>Vicinamibacteria</taxon>
        <taxon>Vicinamibacterales</taxon>
        <taxon>Vicinamibacteraceae</taxon>
        <taxon>Luteitalea</taxon>
    </lineage>
</organism>
<proteinExistence type="predicted"/>
<protein>
    <recommendedName>
        <fullName evidence="4">Lycopene cyclase domain-containing protein</fullName>
    </recommendedName>
</protein>
<name>A0A143PJC4_LUTPR</name>
<feature type="transmembrane region" description="Helical" evidence="1">
    <location>
        <begin position="120"/>
        <end position="137"/>
    </location>
</feature>
<dbReference type="Proteomes" id="UP000076079">
    <property type="component" value="Chromosome"/>
</dbReference>
<dbReference type="EMBL" id="CP015136">
    <property type="protein sequence ID" value="AMY08665.1"/>
    <property type="molecule type" value="Genomic_DNA"/>
</dbReference>
<feature type="transmembrane region" description="Helical" evidence="1">
    <location>
        <begin position="157"/>
        <end position="178"/>
    </location>
</feature>
<evidence type="ECO:0000256" key="1">
    <source>
        <dbReference type="SAM" id="Phobius"/>
    </source>
</evidence>
<feature type="transmembrane region" description="Helical" evidence="1">
    <location>
        <begin position="69"/>
        <end position="90"/>
    </location>
</feature>